<dbReference type="STRING" id="1798657.A2648_02700"/>
<evidence type="ECO:0000313" key="14">
    <source>
        <dbReference type="Proteomes" id="UP000178841"/>
    </source>
</evidence>
<dbReference type="Proteomes" id="UP000178841">
    <property type="component" value="Unassembled WGS sequence"/>
</dbReference>
<evidence type="ECO:0000256" key="9">
    <source>
        <dbReference type="ARBA" id="ARBA00023235"/>
    </source>
</evidence>
<reference evidence="13 14" key="1">
    <citation type="journal article" date="2016" name="Nat. Commun.">
        <title>Thousands of microbial genomes shed light on interconnected biogeochemical processes in an aquifer system.</title>
        <authorList>
            <person name="Anantharaman K."/>
            <person name="Brown C.T."/>
            <person name="Hug L.A."/>
            <person name="Sharon I."/>
            <person name="Castelle C.J."/>
            <person name="Probst A.J."/>
            <person name="Thomas B.C."/>
            <person name="Singh A."/>
            <person name="Wilkins M.J."/>
            <person name="Karaoz U."/>
            <person name="Brodie E.L."/>
            <person name="Williams K.H."/>
            <person name="Hubbard S.S."/>
            <person name="Banfield J.F."/>
        </authorList>
    </citation>
    <scope>NUCLEOTIDE SEQUENCE [LARGE SCALE GENOMIC DNA]</scope>
</reference>
<dbReference type="InterPro" id="IPR003601">
    <property type="entry name" value="Topo_IA_2"/>
</dbReference>
<accession>A0A1G2CTZ9</accession>
<dbReference type="InterPro" id="IPR023406">
    <property type="entry name" value="Topo_IA_AS"/>
</dbReference>
<keyword evidence="6" id="KW-0460">Magnesium</keyword>
<feature type="site" description="Interaction with DNA" evidence="10">
    <location>
        <position position="159"/>
    </location>
</feature>
<evidence type="ECO:0000256" key="7">
    <source>
        <dbReference type="ARBA" id="ARBA00023029"/>
    </source>
</evidence>
<evidence type="ECO:0000256" key="8">
    <source>
        <dbReference type="ARBA" id="ARBA00023125"/>
    </source>
</evidence>
<dbReference type="EC" id="5.6.2.1" evidence="10"/>
<keyword evidence="5" id="KW-0862">Zinc</keyword>
<dbReference type="InterPro" id="IPR028612">
    <property type="entry name" value="Topoisom_1_IA"/>
</dbReference>
<proteinExistence type="inferred from homology"/>
<dbReference type="GO" id="GO:0005694">
    <property type="term" value="C:chromosome"/>
    <property type="evidence" value="ECO:0007669"/>
    <property type="project" value="InterPro"/>
</dbReference>
<dbReference type="InterPro" id="IPR013824">
    <property type="entry name" value="Topo_IA_cen_sub1"/>
</dbReference>
<dbReference type="PROSITE" id="PS50880">
    <property type="entry name" value="TOPRIM"/>
    <property type="match status" value="1"/>
</dbReference>
<dbReference type="InterPro" id="IPR013498">
    <property type="entry name" value="Topo_IA_Znf"/>
</dbReference>
<evidence type="ECO:0000256" key="6">
    <source>
        <dbReference type="ARBA" id="ARBA00022842"/>
    </source>
</evidence>
<dbReference type="EMBL" id="MHLH01000002">
    <property type="protein sequence ID" value="OGZ04727.1"/>
    <property type="molecule type" value="Genomic_DNA"/>
</dbReference>
<keyword evidence="3" id="KW-0479">Metal-binding</keyword>
<dbReference type="InterPro" id="IPR023405">
    <property type="entry name" value="Topo_IA_core_domain"/>
</dbReference>
<protein>
    <recommendedName>
        <fullName evidence="10">DNA topoisomerase 1</fullName>
        <ecNumber evidence="10">5.6.2.1</ecNumber>
    </recommendedName>
    <alternativeName>
        <fullName evidence="10">DNA topoisomerase I</fullName>
    </alternativeName>
</protein>
<evidence type="ECO:0000259" key="12">
    <source>
        <dbReference type="PROSITE" id="PS52039"/>
    </source>
</evidence>
<feature type="domain" description="Toprim" evidence="11">
    <location>
        <begin position="8"/>
        <end position="118"/>
    </location>
</feature>
<dbReference type="Pfam" id="PF01131">
    <property type="entry name" value="Topoisom_bac"/>
    <property type="match status" value="1"/>
</dbReference>
<dbReference type="NCBIfam" id="TIGR01051">
    <property type="entry name" value="topA_bact"/>
    <property type="match status" value="1"/>
</dbReference>
<gene>
    <name evidence="10" type="primary">topA</name>
    <name evidence="13" type="ORF">A2648_02700</name>
</gene>
<evidence type="ECO:0000256" key="10">
    <source>
        <dbReference type="HAMAP-Rule" id="MF_00952"/>
    </source>
</evidence>
<evidence type="ECO:0000256" key="4">
    <source>
        <dbReference type="ARBA" id="ARBA00022771"/>
    </source>
</evidence>
<feature type="domain" description="Topo IA-type catalytic" evidence="12">
    <location>
        <begin position="133"/>
        <end position="542"/>
    </location>
</feature>
<comment type="function">
    <text evidence="10">Releases the supercoiling and torsional tension of DNA, which is introduced during the DNA replication and transcription, by transiently cleaving and rejoining one strand of the DNA duplex. Introduces a single-strand break via transesterification at a target site in duplex DNA. The scissile phosphodiester is attacked by the catalytic tyrosine of the enzyme, resulting in the formation of a DNA-(5'-phosphotyrosyl)-enzyme intermediate and the expulsion of a 3'-OH DNA strand. The free DNA strand then undergoes passage around the unbroken strand, thus removing DNA supercoils. Finally, in the religation step, the DNA 3'-OH attacks the covalent intermediate to expel the active-site tyrosine and restore the DNA phosphodiester backbone.</text>
</comment>
<dbReference type="SMART" id="SM00437">
    <property type="entry name" value="TOP1Ac"/>
    <property type="match status" value="1"/>
</dbReference>
<evidence type="ECO:0000256" key="5">
    <source>
        <dbReference type="ARBA" id="ARBA00022833"/>
    </source>
</evidence>
<dbReference type="PANTHER" id="PTHR42785:SF1">
    <property type="entry name" value="DNA TOPOISOMERASE"/>
    <property type="match status" value="1"/>
</dbReference>
<dbReference type="SUPFAM" id="SSF57783">
    <property type="entry name" value="Zinc beta-ribbon"/>
    <property type="match status" value="3"/>
</dbReference>
<dbReference type="InterPro" id="IPR005733">
    <property type="entry name" value="TopoI_bac-type"/>
</dbReference>
<keyword evidence="9 10" id="KW-0413">Isomerase</keyword>
<dbReference type="InterPro" id="IPR000380">
    <property type="entry name" value="Topo_IA"/>
</dbReference>
<feature type="site" description="Interaction with DNA" evidence="10">
    <location>
        <position position="473"/>
    </location>
</feature>
<evidence type="ECO:0000256" key="3">
    <source>
        <dbReference type="ARBA" id="ARBA00022723"/>
    </source>
</evidence>
<comment type="subunit">
    <text evidence="10">Monomer.</text>
</comment>
<feature type="site" description="Interaction with DNA" evidence="10">
    <location>
        <position position="143"/>
    </location>
</feature>
<dbReference type="PANTHER" id="PTHR42785">
    <property type="entry name" value="DNA TOPOISOMERASE, TYPE IA, CORE"/>
    <property type="match status" value="1"/>
</dbReference>
<dbReference type="PROSITE" id="PS52039">
    <property type="entry name" value="TOPO_IA_2"/>
    <property type="match status" value="1"/>
</dbReference>
<evidence type="ECO:0000313" key="13">
    <source>
        <dbReference type="EMBL" id="OGZ04727.1"/>
    </source>
</evidence>
<comment type="caution">
    <text evidence="13">The sequence shown here is derived from an EMBL/GenBank/DDBJ whole genome shotgun (WGS) entry which is preliminary data.</text>
</comment>
<dbReference type="InterPro" id="IPR013826">
    <property type="entry name" value="Topo_IA_cen_sub3"/>
</dbReference>
<keyword evidence="7 10" id="KW-0799">Topoisomerase</keyword>
<dbReference type="Pfam" id="PF01751">
    <property type="entry name" value="Toprim"/>
    <property type="match status" value="1"/>
</dbReference>
<dbReference type="GO" id="GO:0003917">
    <property type="term" value="F:DNA topoisomerase type I (single strand cut, ATP-independent) activity"/>
    <property type="evidence" value="ECO:0007669"/>
    <property type="project" value="UniProtKB-UniRule"/>
</dbReference>
<dbReference type="InterPro" id="IPR003602">
    <property type="entry name" value="Topo_IA_DNA-bd_dom"/>
</dbReference>
<comment type="similarity">
    <text evidence="2 10">Belongs to the type IA topoisomerase family.</text>
</comment>
<dbReference type="PROSITE" id="PS00396">
    <property type="entry name" value="TOPO_IA_1"/>
    <property type="match status" value="1"/>
</dbReference>
<dbReference type="Gene3D" id="1.10.290.10">
    <property type="entry name" value="Topoisomerase I, domain 4"/>
    <property type="match status" value="1"/>
</dbReference>
<sequence>MAKKKEGFRLMIVESPSKAKTISKYLGSEYEVRASVGHVRDLPKSNRKAIDIASGFVPHYEISKGKEHVVAELTRLGENASEVLLATDPDREGEAIAWHIGEICGLKNAKRVVFHEITEGAIKEAIRHPRKIDEHLRKAQEARRVLDRLVGYDLSGLIWKKVRYGLSAGRVQSPALRIIMEREREIRAFIPEKFWRIKGEFKTRRDEKIELMCEEEPRDEKEVERILSIGKKEKWKIVDIKETKVSRTPRAPFITSTLQQTASSRLGLAPSRTMSIAQKLYENGHITYMRTDSTSLSKGAQAEIAKEIEKRFGQEYVSVRDFKTKSKNAQEAHEAIRPTNIHVGSAGGNENEKKLYRLIYARTIASQMADAGIMSTKVRANVERNIIPDFSANGSRTIFDGWFRGDPDARGEDVELPKMEVSEPLRLNNLLAEEKQTEPPGRYTEAGLIKELEKRGIGRPSTYASIIKTIVDRGYVNKVQRSLAPTDTGDVVSTFLEKNFSEYISDTFTAEMENELDEIAEGKRDYAKTLKAFYGPFSKDVKSKEKIDKLTTLGDAPKGVMCPKCGSVMVVKLSRNGKFLSCSKFPECVGARTIDGKELEGPKETGEMCPECGKGKLVERDGRFGRFVACSNYPKCKFIKKSKEEEERANTGVACNMCKDGMMTERRGRFGLFYSCSNYPTCKNAIKAKPTGKSCSDCKSLMMEGTKTIPERCSNKSCENHNPHKAKVK</sequence>
<dbReference type="SMART" id="SM00436">
    <property type="entry name" value="TOP1Bc"/>
    <property type="match status" value="1"/>
</dbReference>
<dbReference type="Gene3D" id="1.10.460.10">
    <property type="entry name" value="Topoisomerase I, domain 2"/>
    <property type="match status" value="1"/>
</dbReference>
<keyword evidence="8 10" id="KW-0238">DNA-binding</keyword>
<dbReference type="InterPro" id="IPR034149">
    <property type="entry name" value="TOPRIM_TopoI"/>
</dbReference>
<dbReference type="CDD" id="cd03363">
    <property type="entry name" value="TOPRIM_TopoIA_TopoI"/>
    <property type="match status" value="1"/>
</dbReference>
<feature type="site" description="Interaction with DNA" evidence="10">
    <location>
        <position position="147"/>
    </location>
</feature>
<dbReference type="Gene3D" id="3.30.65.10">
    <property type="entry name" value="Bacterial Topoisomerase I, domain 1"/>
    <property type="match status" value="2"/>
</dbReference>
<feature type="site" description="Interaction with DNA" evidence="10">
    <location>
        <position position="152"/>
    </location>
</feature>
<feature type="region of interest" description="Interaction with DNA" evidence="10">
    <location>
        <begin position="167"/>
        <end position="172"/>
    </location>
</feature>
<dbReference type="Gene3D" id="3.40.50.140">
    <property type="match status" value="1"/>
</dbReference>
<feature type="site" description="Interaction with DNA" evidence="10">
    <location>
        <position position="144"/>
    </location>
</feature>
<dbReference type="InterPro" id="IPR013825">
    <property type="entry name" value="Topo_IA_cen_sub2"/>
</dbReference>
<evidence type="ECO:0000256" key="2">
    <source>
        <dbReference type="ARBA" id="ARBA00009446"/>
    </source>
</evidence>
<dbReference type="GO" id="GO:0006265">
    <property type="term" value="P:DNA topological change"/>
    <property type="evidence" value="ECO:0007669"/>
    <property type="project" value="UniProtKB-UniRule"/>
</dbReference>
<dbReference type="PRINTS" id="PR00417">
    <property type="entry name" value="PRTPISMRASEI"/>
</dbReference>
<dbReference type="InterPro" id="IPR013497">
    <property type="entry name" value="Topo_IA_cen"/>
</dbReference>
<dbReference type="Pfam" id="PF01396">
    <property type="entry name" value="Zn_ribbon_Top1"/>
    <property type="match status" value="3"/>
</dbReference>
<dbReference type="SUPFAM" id="SSF56712">
    <property type="entry name" value="Prokaryotic type I DNA topoisomerase"/>
    <property type="match status" value="1"/>
</dbReference>
<evidence type="ECO:0000256" key="1">
    <source>
        <dbReference type="ARBA" id="ARBA00000213"/>
    </source>
</evidence>
<dbReference type="GO" id="GO:0003677">
    <property type="term" value="F:DNA binding"/>
    <property type="evidence" value="ECO:0007669"/>
    <property type="project" value="UniProtKB-KW"/>
</dbReference>
<comment type="catalytic activity">
    <reaction evidence="1 10">
        <text>ATP-independent breakage of single-stranded DNA, followed by passage and rejoining.</text>
        <dbReference type="EC" id="5.6.2.1"/>
    </reaction>
</comment>
<dbReference type="CDD" id="cd00186">
    <property type="entry name" value="TOP1Ac"/>
    <property type="match status" value="1"/>
</dbReference>
<dbReference type="Gene3D" id="2.70.20.10">
    <property type="entry name" value="Topoisomerase I, domain 3"/>
    <property type="match status" value="1"/>
</dbReference>
<name>A0A1G2CTZ9_9BACT</name>
<dbReference type="SMART" id="SM00493">
    <property type="entry name" value="TOPRIM"/>
    <property type="match status" value="1"/>
</dbReference>
<dbReference type="HAMAP" id="MF_00952">
    <property type="entry name" value="Topoisom_1_prok"/>
    <property type="match status" value="1"/>
</dbReference>
<dbReference type="GO" id="GO:0008270">
    <property type="term" value="F:zinc ion binding"/>
    <property type="evidence" value="ECO:0007669"/>
    <property type="project" value="UniProtKB-KW"/>
</dbReference>
<organism evidence="13 14">
    <name type="scientific">Candidatus Lloydbacteria bacterium RIFCSPHIGHO2_01_FULL_41_20</name>
    <dbReference type="NCBI Taxonomy" id="1798657"/>
    <lineage>
        <taxon>Bacteria</taxon>
        <taxon>Candidatus Lloydiibacteriota</taxon>
    </lineage>
</organism>
<feature type="site" description="Interaction with DNA" evidence="10">
    <location>
        <position position="290"/>
    </location>
</feature>
<keyword evidence="4" id="KW-0863">Zinc-finger</keyword>
<feature type="active site" description="O-(5'-phospho-DNA)-tyrosine intermediate" evidence="10">
    <location>
        <position position="288"/>
    </location>
</feature>
<dbReference type="AlphaFoldDB" id="A0A1G2CTZ9"/>
<dbReference type="InterPro" id="IPR006171">
    <property type="entry name" value="TOPRIM_dom"/>
</dbReference>
<evidence type="ECO:0000259" key="11">
    <source>
        <dbReference type="PROSITE" id="PS50880"/>
    </source>
</evidence>
<feature type="site" description="Interaction with DNA" evidence="10">
    <location>
        <position position="38"/>
    </location>
</feature>